<evidence type="ECO:0000313" key="3">
    <source>
        <dbReference type="Proteomes" id="UP000034581"/>
    </source>
</evidence>
<dbReference type="STRING" id="1618350.UR67_C0004G0051"/>
<comment type="caution">
    <text evidence="2">The sequence shown here is derived from an EMBL/GenBank/DDBJ whole genome shotgun (WGS) entry which is preliminary data.</text>
</comment>
<sequence>MKNKKLLFVILFLLLLIIFFLIYFFFFKNKNSSPSSSNETNSNTNILTDNYIKCDIDNRKDVYHKMIIVNSFVDATTKRESILLMAGEDVENGGTPHSLQVAIPANSVSSYTQTKAESNVGISYGDGVSKSFGTDFDNGDSFKVDVTKFNGSNIEGTFSGEVTEINSNGSVPDSRITIENCYFKSSMEIKLL</sequence>
<keyword evidence="1" id="KW-1133">Transmembrane helix</keyword>
<reference evidence="2 3" key="1">
    <citation type="journal article" date="2015" name="Nature">
        <title>rRNA introns, odd ribosomes, and small enigmatic genomes across a large radiation of phyla.</title>
        <authorList>
            <person name="Brown C.T."/>
            <person name="Hug L.A."/>
            <person name="Thomas B.C."/>
            <person name="Sharon I."/>
            <person name="Castelle C.J."/>
            <person name="Singh A."/>
            <person name="Wilkins M.J."/>
            <person name="Williams K.H."/>
            <person name="Banfield J.F."/>
        </authorList>
    </citation>
    <scope>NUCLEOTIDE SEQUENCE [LARGE SCALE GENOMIC DNA]</scope>
</reference>
<keyword evidence="1" id="KW-0472">Membrane</keyword>
<protein>
    <submittedName>
        <fullName evidence="2">Uncharacterized protein</fullName>
    </submittedName>
</protein>
<proteinExistence type="predicted"/>
<feature type="transmembrane region" description="Helical" evidence="1">
    <location>
        <begin position="6"/>
        <end position="27"/>
    </location>
</feature>
<gene>
    <name evidence="2" type="ORF">UR67_C0004G0051</name>
</gene>
<evidence type="ECO:0000256" key="1">
    <source>
        <dbReference type="SAM" id="Phobius"/>
    </source>
</evidence>
<dbReference type="AlphaFoldDB" id="A0A0G0BJK2"/>
<evidence type="ECO:0000313" key="2">
    <source>
        <dbReference type="EMBL" id="KKP69654.1"/>
    </source>
</evidence>
<dbReference type="Proteomes" id="UP000034581">
    <property type="component" value="Unassembled WGS sequence"/>
</dbReference>
<keyword evidence="1" id="KW-0812">Transmembrane</keyword>
<name>A0A0G0BJK2_UNCC3</name>
<accession>A0A0G0BJK2</accession>
<dbReference type="EMBL" id="LBQB01000004">
    <property type="protein sequence ID" value="KKP69654.1"/>
    <property type="molecule type" value="Genomic_DNA"/>
</dbReference>
<organism evidence="2 3">
    <name type="scientific">candidate division CPR3 bacterium GW2011_GWF2_35_18</name>
    <dbReference type="NCBI Taxonomy" id="1618350"/>
    <lineage>
        <taxon>Bacteria</taxon>
        <taxon>Bacteria division CPR3</taxon>
    </lineage>
</organism>